<protein>
    <submittedName>
        <fullName evidence="2">DUF397 domain-containing protein</fullName>
    </submittedName>
</protein>
<proteinExistence type="predicted"/>
<gene>
    <name evidence="2" type="ORF">CF165_31740</name>
</gene>
<keyword evidence="3" id="KW-1185">Reference proteome</keyword>
<dbReference type="InterPro" id="IPR007278">
    <property type="entry name" value="DUF397"/>
</dbReference>
<sequence length="70" mass="7411">MLGAVWRKSSHSGSEECVEVRLDGVPQIRDTKDRAGGALSVTTRSWEALVACLSARKPPGRPHDGPVASA</sequence>
<dbReference type="EMBL" id="NMUL01000038">
    <property type="protein sequence ID" value="OXM62950.1"/>
    <property type="molecule type" value="Genomic_DNA"/>
</dbReference>
<evidence type="ECO:0000313" key="3">
    <source>
        <dbReference type="Proteomes" id="UP000215199"/>
    </source>
</evidence>
<dbReference type="RefSeq" id="WP_093951261.1">
    <property type="nucleotide sequence ID" value="NZ_NMUL01000038.1"/>
</dbReference>
<feature type="domain" description="DUF397" evidence="1">
    <location>
        <begin position="4"/>
        <end position="51"/>
    </location>
</feature>
<dbReference type="Proteomes" id="UP000215199">
    <property type="component" value="Unassembled WGS sequence"/>
</dbReference>
<accession>A0A229SW17</accession>
<name>A0A229SW17_9PSEU</name>
<comment type="caution">
    <text evidence="2">The sequence shown here is derived from an EMBL/GenBank/DDBJ whole genome shotgun (WGS) entry which is preliminary data.</text>
</comment>
<dbReference type="Pfam" id="PF04149">
    <property type="entry name" value="DUF397"/>
    <property type="match status" value="1"/>
</dbReference>
<evidence type="ECO:0000313" key="2">
    <source>
        <dbReference type="EMBL" id="OXM62950.1"/>
    </source>
</evidence>
<organism evidence="2 3">
    <name type="scientific">Amycolatopsis vastitatis</name>
    <dbReference type="NCBI Taxonomy" id="1905142"/>
    <lineage>
        <taxon>Bacteria</taxon>
        <taxon>Bacillati</taxon>
        <taxon>Actinomycetota</taxon>
        <taxon>Actinomycetes</taxon>
        <taxon>Pseudonocardiales</taxon>
        <taxon>Pseudonocardiaceae</taxon>
        <taxon>Amycolatopsis</taxon>
    </lineage>
</organism>
<dbReference type="AlphaFoldDB" id="A0A229SW17"/>
<dbReference type="OrthoDB" id="3694945at2"/>
<evidence type="ECO:0000259" key="1">
    <source>
        <dbReference type="Pfam" id="PF04149"/>
    </source>
</evidence>
<reference evidence="3" key="1">
    <citation type="submission" date="2017-07" db="EMBL/GenBank/DDBJ databases">
        <title>Comparative genome mining reveals phylogenetic distribution patterns of secondary metabolites in Amycolatopsis.</title>
        <authorList>
            <person name="Adamek M."/>
            <person name="Alanjary M."/>
            <person name="Sales-Ortells H."/>
            <person name="Goodfellow M."/>
            <person name="Bull A.T."/>
            <person name="Kalinowski J."/>
            <person name="Ziemert N."/>
        </authorList>
    </citation>
    <scope>NUCLEOTIDE SEQUENCE [LARGE SCALE GENOMIC DNA]</scope>
    <source>
        <strain evidence="3">H5</strain>
    </source>
</reference>